<dbReference type="Proteomes" id="UP000324705">
    <property type="component" value="Chromosome 5A"/>
</dbReference>
<keyword evidence="2" id="KW-1185">Reference proteome</keyword>
<evidence type="ECO:0000313" key="2">
    <source>
        <dbReference type="Proteomes" id="UP000324705"/>
    </source>
</evidence>
<sequence length="139" mass="15370">MIGPTAREEEEMIEAKQHDQQQLCNVSRALAVLASASSVSKERQEFPSLVNKEKKLYNSMLEREDTEGAEEAKKAYMAATEESDDLTEVASEEKVLSALIDKVCISSMHEHSPGSIGTLYICSGSLFKGIIFFPDFVGY</sequence>
<gene>
    <name evidence="1" type="ORF">TRITD_5Av1G211450</name>
</gene>
<evidence type="ECO:0000313" key="1">
    <source>
        <dbReference type="EMBL" id="VAI22651.1"/>
    </source>
</evidence>
<protein>
    <submittedName>
        <fullName evidence="1">Uncharacterized protein</fullName>
    </submittedName>
</protein>
<organism evidence="1 2">
    <name type="scientific">Triticum turgidum subsp. durum</name>
    <name type="common">Durum wheat</name>
    <name type="synonym">Triticum durum</name>
    <dbReference type="NCBI Taxonomy" id="4567"/>
    <lineage>
        <taxon>Eukaryota</taxon>
        <taxon>Viridiplantae</taxon>
        <taxon>Streptophyta</taxon>
        <taxon>Embryophyta</taxon>
        <taxon>Tracheophyta</taxon>
        <taxon>Spermatophyta</taxon>
        <taxon>Magnoliopsida</taxon>
        <taxon>Liliopsida</taxon>
        <taxon>Poales</taxon>
        <taxon>Poaceae</taxon>
        <taxon>BOP clade</taxon>
        <taxon>Pooideae</taxon>
        <taxon>Triticodae</taxon>
        <taxon>Triticeae</taxon>
        <taxon>Triticinae</taxon>
        <taxon>Triticum</taxon>
    </lineage>
</organism>
<dbReference type="AlphaFoldDB" id="A0A9R0TYT9"/>
<proteinExistence type="predicted"/>
<reference evidence="1 2" key="1">
    <citation type="submission" date="2017-09" db="EMBL/GenBank/DDBJ databases">
        <authorList>
            <consortium name="International Durum Wheat Genome Sequencing Consortium (IDWGSC)"/>
            <person name="Milanesi L."/>
        </authorList>
    </citation>
    <scope>NUCLEOTIDE SEQUENCE [LARGE SCALE GENOMIC DNA]</scope>
    <source>
        <strain evidence="2">cv. Svevo</strain>
    </source>
</reference>
<dbReference type="EMBL" id="LT934119">
    <property type="protein sequence ID" value="VAI22651.1"/>
    <property type="molecule type" value="Genomic_DNA"/>
</dbReference>
<dbReference type="Gramene" id="TRITD5Av1G211450.1">
    <property type="protein sequence ID" value="TRITD5Av1G211450.1"/>
    <property type="gene ID" value="TRITD5Av1G211450"/>
</dbReference>
<name>A0A9R0TYT9_TRITD</name>
<accession>A0A9R0TYT9</accession>